<gene>
    <name evidence="1" type="ORF">C1N32_16170</name>
</gene>
<evidence type="ECO:0000313" key="2">
    <source>
        <dbReference type="Proteomes" id="UP000236449"/>
    </source>
</evidence>
<proteinExistence type="predicted"/>
<evidence type="ECO:0000313" key="1">
    <source>
        <dbReference type="EMBL" id="PNI03395.1"/>
    </source>
</evidence>
<dbReference type="EMBL" id="POSK01000011">
    <property type="protein sequence ID" value="PNI03395.1"/>
    <property type="molecule type" value="Genomic_DNA"/>
</dbReference>
<comment type="caution">
    <text evidence="1">The sequence shown here is derived from an EMBL/GenBank/DDBJ whole genome shotgun (WGS) entry which is preliminary data.</text>
</comment>
<name>A0A2J8HYQ3_VIBDI</name>
<sequence length="59" mass="6994">MQLLAKLKREIIDTTYIFRWITKKEAKRNNDASALSEHLKKDIGLSNEVKETEHYSKFL</sequence>
<reference evidence="1 2" key="1">
    <citation type="submission" date="2018-01" db="EMBL/GenBank/DDBJ databases">
        <title>Draft genome sequences of six Vibrio diazotrophicus strains isolated from deep-sea sediments of the Baltic Sea.</title>
        <authorList>
            <person name="Castillo D."/>
            <person name="Vandieken V."/>
            <person name="Chiang O."/>
            <person name="Middelboe M."/>
        </authorList>
    </citation>
    <scope>NUCLEOTIDE SEQUENCE [LARGE SCALE GENOMIC DNA]</scope>
    <source>
        <strain evidence="1 2">60.27F</strain>
    </source>
</reference>
<accession>A0A2J8HYQ3</accession>
<dbReference type="Proteomes" id="UP000236449">
    <property type="component" value="Unassembled WGS sequence"/>
</dbReference>
<dbReference type="AlphaFoldDB" id="A0A2J8HYQ3"/>
<protein>
    <submittedName>
        <fullName evidence="1">Uncharacterized protein</fullName>
    </submittedName>
</protein>
<organism evidence="1 2">
    <name type="scientific">Vibrio diazotrophicus</name>
    <dbReference type="NCBI Taxonomy" id="685"/>
    <lineage>
        <taxon>Bacteria</taxon>
        <taxon>Pseudomonadati</taxon>
        <taxon>Pseudomonadota</taxon>
        <taxon>Gammaproteobacteria</taxon>
        <taxon>Vibrionales</taxon>
        <taxon>Vibrionaceae</taxon>
        <taxon>Vibrio</taxon>
    </lineage>
</organism>